<proteinExistence type="predicted"/>
<evidence type="ECO:0000259" key="1">
    <source>
        <dbReference type="Pfam" id="PF13471"/>
    </source>
</evidence>
<accession>A0A926VET4</accession>
<dbReference type="InterPro" id="IPR032708">
    <property type="entry name" value="McjB_C"/>
</dbReference>
<feature type="domain" description="Microcin J25-processing protein McjB C-terminal" evidence="1">
    <location>
        <begin position="52"/>
        <end position="153"/>
    </location>
</feature>
<dbReference type="Pfam" id="PF13471">
    <property type="entry name" value="Transglut_core3"/>
    <property type="match status" value="1"/>
</dbReference>
<dbReference type="InterPro" id="IPR053521">
    <property type="entry name" value="McjB-like"/>
</dbReference>
<evidence type="ECO:0000313" key="3">
    <source>
        <dbReference type="Proteomes" id="UP000641646"/>
    </source>
</evidence>
<evidence type="ECO:0000313" key="2">
    <source>
        <dbReference type="EMBL" id="MBD2182651.1"/>
    </source>
</evidence>
<keyword evidence="3" id="KW-1185">Reference proteome</keyword>
<dbReference type="NCBIfam" id="NF033537">
    <property type="entry name" value="lasso_biosyn_B2"/>
    <property type="match status" value="1"/>
</dbReference>
<gene>
    <name evidence="2" type="ORF">H6G03_16355</name>
</gene>
<dbReference type="RefSeq" id="WP_190465583.1">
    <property type="nucleotide sequence ID" value="NZ_JACJPW010000040.1"/>
</dbReference>
<sequence>MSAISSWQKLRKLSKAELTLLVWTIVLLPLTALSVKFFGFRRIYCAIAKLNRGNRYLSPMVEKSEERNESKCLTKAHTIARIVGIASQHGFYRANCLQKSLVIWWLLRREGIETDLRIGVRKREEKLEAHAWVEYLGVVLNDRNDIYEQFAPFASAISPMGAKVP</sequence>
<reference evidence="2" key="2">
    <citation type="submission" date="2020-08" db="EMBL/GenBank/DDBJ databases">
        <authorList>
            <person name="Chen M."/>
            <person name="Teng W."/>
            <person name="Zhao L."/>
            <person name="Hu C."/>
            <person name="Zhou Y."/>
            <person name="Han B."/>
            <person name="Song L."/>
            <person name="Shu W."/>
        </authorList>
    </citation>
    <scope>NUCLEOTIDE SEQUENCE</scope>
    <source>
        <strain evidence="2">FACHB-1375</strain>
    </source>
</reference>
<comment type="caution">
    <text evidence="2">The sequence shown here is derived from an EMBL/GenBank/DDBJ whole genome shotgun (WGS) entry which is preliminary data.</text>
</comment>
<organism evidence="2 3">
    <name type="scientific">Aerosakkonema funiforme FACHB-1375</name>
    <dbReference type="NCBI Taxonomy" id="2949571"/>
    <lineage>
        <taxon>Bacteria</taxon>
        <taxon>Bacillati</taxon>
        <taxon>Cyanobacteriota</taxon>
        <taxon>Cyanophyceae</taxon>
        <taxon>Oscillatoriophycideae</taxon>
        <taxon>Aerosakkonematales</taxon>
        <taxon>Aerosakkonemataceae</taxon>
        <taxon>Aerosakkonema</taxon>
    </lineage>
</organism>
<dbReference type="EMBL" id="JACJPW010000040">
    <property type="protein sequence ID" value="MBD2182651.1"/>
    <property type="molecule type" value="Genomic_DNA"/>
</dbReference>
<dbReference type="AlphaFoldDB" id="A0A926VET4"/>
<dbReference type="Proteomes" id="UP000641646">
    <property type="component" value="Unassembled WGS sequence"/>
</dbReference>
<name>A0A926VET4_9CYAN</name>
<protein>
    <submittedName>
        <fullName evidence="2">Lasso peptide biosynthesis B2 protein</fullName>
    </submittedName>
</protein>
<reference evidence="2" key="1">
    <citation type="journal article" date="2015" name="ISME J.">
        <title>Draft Genome Sequence of Streptomyces incarnatus NRRL8089, which Produces the Nucleoside Antibiotic Sinefungin.</title>
        <authorList>
            <person name="Oshima K."/>
            <person name="Hattori M."/>
            <person name="Shimizu H."/>
            <person name="Fukuda K."/>
            <person name="Nemoto M."/>
            <person name="Inagaki K."/>
            <person name="Tamura T."/>
        </authorList>
    </citation>
    <scope>NUCLEOTIDE SEQUENCE</scope>
    <source>
        <strain evidence="2">FACHB-1375</strain>
    </source>
</reference>